<dbReference type="Proteomes" id="UP000451233">
    <property type="component" value="Unassembled WGS sequence"/>
</dbReference>
<dbReference type="EMBL" id="WVHS01000003">
    <property type="protein sequence ID" value="MXV16767.1"/>
    <property type="molecule type" value="Genomic_DNA"/>
</dbReference>
<evidence type="ECO:0000256" key="1">
    <source>
        <dbReference type="ARBA" id="ARBA00022801"/>
    </source>
</evidence>
<proteinExistence type="predicted"/>
<organism evidence="2 3">
    <name type="scientific">Hufsiella ginkgonis</name>
    <dbReference type="NCBI Taxonomy" id="2695274"/>
    <lineage>
        <taxon>Bacteria</taxon>
        <taxon>Pseudomonadati</taxon>
        <taxon>Bacteroidota</taxon>
        <taxon>Sphingobacteriia</taxon>
        <taxon>Sphingobacteriales</taxon>
        <taxon>Sphingobacteriaceae</taxon>
        <taxon>Hufsiella</taxon>
    </lineage>
</organism>
<keyword evidence="1 2" id="KW-0378">Hydrolase</keyword>
<dbReference type="InterPro" id="IPR036412">
    <property type="entry name" value="HAD-like_sf"/>
</dbReference>
<dbReference type="GO" id="GO:0016787">
    <property type="term" value="F:hydrolase activity"/>
    <property type="evidence" value="ECO:0007669"/>
    <property type="project" value="UniProtKB-KW"/>
</dbReference>
<name>A0A7K1Y0Z0_9SPHI</name>
<dbReference type="Pfam" id="PF00702">
    <property type="entry name" value="Hydrolase"/>
    <property type="match status" value="1"/>
</dbReference>
<evidence type="ECO:0000313" key="3">
    <source>
        <dbReference type="Proteomes" id="UP000451233"/>
    </source>
</evidence>
<dbReference type="Gene3D" id="3.40.50.1000">
    <property type="entry name" value="HAD superfamily/HAD-like"/>
    <property type="match status" value="1"/>
</dbReference>
<dbReference type="RefSeq" id="WP_160907741.1">
    <property type="nucleotide sequence ID" value="NZ_WVHS01000003.1"/>
</dbReference>
<dbReference type="PANTHER" id="PTHR43316">
    <property type="entry name" value="HYDROLASE, HALOACID DELAHOGENASE-RELATED"/>
    <property type="match status" value="1"/>
</dbReference>
<dbReference type="SFLD" id="SFLDS00003">
    <property type="entry name" value="Haloacid_Dehalogenase"/>
    <property type="match status" value="1"/>
</dbReference>
<dbReference type="Gene3D" id="1.10.150.520">
    <property type="match status" value="1"/>
</dbReference>
<accession>A0A7K1Y0Z0</accession>
<comment type="caution">
    <text evidence="2">The sequence shown here is derived from an EMBL/GenBank/DDBJ whole genome shotgun (WGS) entry which is preliminary data.</text>
</comment>
<dbReference type="InterPro" id="IPR051540">
    <property type="entry name" value="S-2-haloacid_dehalogenase"/>
</dbReference>
<dbReference type="CDD" id="cd01427">
    <property type="entry name" value="HAD_like"/>
    <property type="match status" value="1"/>
</dbReference>
<sequence length="210" mass="23928">MYKALIFDLDNTIYPVASVGDKLFAPLFELMEPYRDQIGEEAMAAAETEIMRRPFQKVATASGFPPELLAKGTELLRNLEYNGPMQTYPDYALTREFAHDKFLVTMGFMKLQRSKVRQLGVELDFKEVIIVDPDQSDQTKADVFAGLLEKYGYHHSEVLVIGDDPESEIQAARKLRIDTFLYDPETRYPHAQATHRGEKFGDLQALIKTS</sequence>
<dbReference type="SUPFAM" id="SSF56784">
    <property type="entry name" value="HAD-like"/>
    <property type="match status" value="1"/>
</dbReference>
<evidence type="ECO:0000313" key="2">
    <source>
        <dbReference type="EMBL" id="MXV16767.1"/>
    </source>
</evidence>
<dbReference type="SFLD" id="SFLDG01129">
    <property type="entry name" value="C1.5:_HAD__Beta-PGM__Phosphata"/>
    <property type="match status" value="1"/>
</dbReference>
<protein>
    <submittedName>
        <fullName evidence="2">HAD hydrolase-like protein</fullName>
    </submittedName>
</protein>
<dbReference type="AlphaFoldDB" id="A0A7K1Y0Z0"/>
<reference evidence="2 3" key="1">
    <citation type="submission" date="2019-11" db="EMBL/GenBank/DDBJ databases">
        <title>Pedobacter sp. HMF7056 Genome sequencing and assembly.</title>
        <authorList>
            <person name="Kang H."/>
            <person name="Kim H."/>
            <person name="Joh K."/>
        </authorList>
    </citation>
    <scope>NUCLEOTIDE SEQUENCE [LARGE SCALE GENOMIC DNA]</scope>
    <source>
        <strain evidence="2 3">HMF7056</strain>
    </source>
</reference>
<dbReference type="InterPro" id="IPR023214">
    <property type="entry name" value="HAD_sf"/>
</dbReference>
<keyword evidence="3" id="KW-1185">Reference proteome</keyword>
<gene>
    <name evidence="2" type="ORF">GS398_15805</name>
</gene>